<feature type="transmembrane region" description="Helical" evidence="2">
    <location>
        <begin position="225"/>
        <end position="246"/>
    </location>
</feature>
<feature type="transmembrane region" description="Helical" evidence="2">
    <location>
        <begin position="112"/>
        <end position="133"/>
    </location>
</feature>
<dbReference type="EMBL" id="JAFIDA010000001">
    <property type="protein sequence ID" value="MBP1325202.1"/>
    <property type="molecule type" value="Genomic_DNA"/>
</dbReference>
<dbReference type="RefSeq" id="WP_342452051.1">
    <property type="nucleotide sequence ID" value="NZ_JAFIDA010000001.1"/>
</dbReference>
<dbReference type="Pfam" id="PF11361">
    <property type="entry name" value="DUF3159"/>
    <property type="match status" value="1"/>
</dbReference>
<name>A0A940T2L7_9MICO</name>
<keyword evidence="4" id="KW-1185">Reference proteome</keyword>
<organism evidence="3 4">
    <name type="scientific">Leucobacter exalbidus</name>
    <dbReference type="NCBI Taxonomy" id="662960"/>
    <lineage>
        <taxon>Bacteria</taxon>
        <taxon>Bacillati</taxon>
        <taxon>Actinomycetota</taxon>
        <taxon>Actinomycetes</taxon>
        <taxon>Micrococcales</taxon>
        <taxon>Microbacteriaceae</taxon>
        <taxon>Leucobacter</taxon>
    </lineage>
</organism>
<evidence type="ECO:0000256" key="1">
    <source>
        <dbReference type="SAM" id="MobiDB-lite"/>
    </source>
</evidence>
<feature type="region of interest" description="Disordered" evidence="1">
    <location>
        <begin position="1"/>
        <end position="30"/>
    </location>
</feature>
<keyword evidence="2" id="KW-0472">Membrane</keyword>
<dbReference type="AlphaFoldDB" id="A0A940T2L7"/>
<proteinExistence type="predicted"/>
<keyword evidence="2" id="KW-0812">Transmembrane</keyword>
<gene>
    <name evidence="3" type="ORF">JOF28_000434</name>
</gene>
<sequence length="271" mass="28555">MSEAPSQPEASVREPEAGAMHDPDPQTPERARALGGMAHAIGRVTEGESLSSRGVMGAIGGVRGIIEAVAPGLLFLIGFTITRDPKISSIAPAAFVVLAIVVRLARRENVTSAISGALGAAVAVAATLMTGRGENFYLPGFLTNIAWALGLLISLVVRWPLFGIIYGFATGQGNSWRTNRPIRRAAIWLTVVWLGMFVLRLAVQLPLYFAARATDDAGFTDALGVARLVMGLPLFALVVVVTWVVLSGLHRSSDEVSGDIVDSTGENTPTP</sequence>
<accession>A0A940T2L7</accession>
<feature type="transmembrane region" description="Helical" evidence="2">
    <location>
        <begin position="61"/>
        <end position="81"/>
    </location>
</feature>
<evidence type="ECO:0008006" key="5">
    <source>
        <dbReference type="Google" id="ProtNLM"/>
    </source>
</evidence>
<evidence type="ECO:0000256" key="2">
    <source>
        <dbReference type="SAM" id="Phobius"/>
    </source>
</evidence>
<dbReference type="Proteomes" id="UP000675163">
    <property type="component" value="Unassembled WGS sequence"/>
</dbReference>
<evidence type="ECO:0000313" key="3">
    <source>
        <dbReference type="EMBL" id="MBP1325202.1"/>
    </source>
</evidence>
<comment type="caution">
    <text evidence="3">The sequence shown here is derived from an EMBL/GenBank/DDBJ whole genome shotgun (WGS) entry which is preliminary data.</text>
</comment>
<feature type="transmembrane region" description="Helical" evidence="2">
    <location>
        <begin position="186"/>
        <end position="205"/>
    </location>
</feature>
<keyword evidence="2" id="KW-1133">Transmembrane helix</keyword>
<feature type="compositionally biased region" description="Basic and acidic residues" evidence="1">
    <location>
        <begin position="11"/>
        <end position="30"/>
    </location>
</feature>
<feature type="transmembrane region" description="Helical" evidence="2">
    <location>
        <begin position="145"/>
        <end position="166"/>
    </location>
</feature>
<dbReference type="InterPro" id="IPR016566">
    <property type="entry name" value="UCP010219"/>
</dbReference>
<protein>
    <recommendedName>
        <fullName evidence="5">DUF3159 domain-containing protein</fullName>
    </recommendedName>
</protein>
<reference evidence="3" key="1">
    <citation type="submission" date="2021-02" db="EMBL/GenBank/DDBJ databases">
        <title>Sequencing the genomes of 1000 actinobacteria strains.</title>
        <authorList>
            <person name="Klenk H.-P."/>
        </authorList>
    </citation>
    <scope>NUCLEOTIDE SEQUENCE</scope>
    <source>
        <strain evidence="3">DSM 22850</strain>
    </source>
</reference>
<feature type="transmembrane region" description="Helical" evidence="2">
    <location>
        <begin position="87"/>
        <end position="105"/>
    </location>
</feature>
<evidence type="ECO:0000313" key="4">
    <source>
        <dbReference type="Proteomes" id="UP000675163"/>
    </source>
</evidence>